<keyword evidence="3" id="KW-1185">Reference proteome</keyword>
<protein>
    <submittedName>
        <fullName evidence="2">Uncharacterized protein</fullName>
    </submittedName>
</protein>
<name>A0ABD1EGA8_HYPHA</name>
<gene>
    <name evidence="2" type="ORF">ABEB36_009413</name>
</gene>
<evidence type="ECO:0000313" key="2">
    <source>
        <dbReference type="EMBL" id="KAL1493719.1"/>
    </source>
</evidence>
<dbReference type="Proteomes" id="UP001566132">
    <property type="component" value="Unassembled WGS sequence"/>
</dbReference>
<feature type="compositionally biased region" description="Basic and acidic residues" evidence="1">
    <location>
        <begin position="58"/>
        <end position="67"/>
    </location>
</feature>
<evidence type="ECO:0000313" key="3">
    <source>
        <dbReference type="Proteomes" id="UP001566132"/>
    </source>
</evidence>
<sequence>MLRADTWEGPVMPCVRPSCHRKSGVFSGYDIFPSSAESHTPLADLLSSMNGWGVRSPMPDRSKESSQTKRTPSPVLTPPPSPIPFPHTYLPTPPPPLPPAQGALIGEFGSRRPEPDSPPITLLTLILTFPLVLRDRPSWPSGAFPGTDAIRFAEG</sequence>
<comment type="caution">
    <text evidence="2">The sequence shown here is derived from an EMBL/GenBank/DDBJ whole genome shotgun (WGS) entry which is preliminary data.</text>
</comment>
<dbReference type="EMBL" id="JBDJPC010000007">
    <property type="protein sequence ID" value="KAL1493719.1"/>
    <property type="molecule type" value="Genomic_DNA"/>
</dbReference>
<dbReference type="AlphaFoldDB" id="A0ABD1EGA8"/>
<feature type="region of interest" description="Disordered" evidence="1">
    <location>
        <begin position="49"/>
        <end position="116"/>
    </location>
</feature>
<evidence type="ECO:0000256" key="1">
    <source>
        <dbReference type="SAM" id="MobiDB-lite"/>
    </source>
</evidence>
<proteinExistence type="predicted"/>
<feature type="compositionally biased region" description="Pro residues" evidence="1">
    <location>
        <begin position="75"/>
        <end position="99"/>
    </location>
</feature>
<reference evidence="2 3" key="1">
    <citation type="submission" date="2024-05" db="EMBL/GenBank/DDBJ databases">
        <title>Genetic variation in Jamaican populations of the coffee berry borer (Hypothenemus hampei).</title>
        <authorList>
            <person name="Errbii M."/>
            <person name="Myrie A."/>
        </authorList>
    </citation>
    <scope>NUCLEOTIDE SEQUENCE [LARGE SCALE GENOMIC DNA]</scope>
    <source>
        <strain evidence="2">JA-Hopewell-2020-01-JO</strain>
        <tissue evidence="2">Whole body</tissue>
    </source>
</reference>
<organism evidence="2 3">
    <name type="scientific">Hypothenemus hampei</name>
    <name type="common">Coffee berry borer</name>
    <dbReference type="NCBI Taxonomy" id="57062"/>
    <lineage>
        <taxon>Eukaryota</taxon>
        <taxon>Metazoa</taxon>
        <taxon>Ecdysozoa</taxon>
        <taxon>Arthropoda</taxon>
        <taxon>Hexapoda</taxon>
        <taxon>Insecta</taxon>
        <taxon>Pterygota</taxon>
        <taxon>Neoptera</taxon>
        <taxon>Endopterygota</taxon>
        <taxon>Coleoptera</taxon>
        <taxon>Polyphaga</taxon>
        <taxon>Cucujiformia</taxon>
        <taxon>Curculionidae</taxon>
        <taxon>Scolytinae</taxon>
        <taxon>Hypothenemus</taxon>
    </lineage>
</organism>
<accession>A0ABD1EGA8</accession>